<organism evidence="7 8">
    <name type="scientific">Moritella viscosa</name>
    <dbReference type="NCBI Taxonomy" id="80854"/>
    <lineage>
        <taxon>Bacteria</taxon>
        <taxon>Pseudomonadati</taxon>
        <taxon>Pseudomonadota</taxon>
        <taxon>Gammaproteobacteria</taxon>
        <taxon>Alteromonadales</taxon>
        <taxon>Moritellaceae</taxon>
        <taxon>Moritella</taxon>
    </lineage>
</organism>
<reference evidence="7 8" key="1">
    <citation type="submission" date="2016-11" db="EMBL/GenBank/DDBJ databases">
        <authorList>
            <person name="Jaros S."/>
            <person name="Januszkiewicz K."/>
            <person name="Wedrychowicz H."/>
        </authorList>
    </citation>
    <scope>NUCLEOTIDE SEQUENCE [LARGE SCALE GENOMIC DNA]</scope>
    <source>
        <strain evidence="7">NVI 5450</strain>
    </source>
</reference>
<evidence type="ECO:0008006" key="9">
    <source>
        <dbReference type="Google" id="ProtNLM"/>
    </source>
</evidence>
<dbReference type="RefSeq" id="WP_244536284.1">
    <property type="nucleotide sequence ID" value="NZ_CAWRBC010000164.1"/>
</dbReference>
<evidence type="ECO:0000313" key="8">
    <source>
        <dbReference type="Proteomes" id="UP000183794"/>
    </source>
</evidence>
<dbReference type="SUPFAM" id="SSF56801">
    <property type="entry name" value="Acetyl-CoA synthetase-like"/>
    <property type="match status" value="1"/>
</dbReference>
<proteinExistence type="inferred from homology"/>
<evidence type="ECO:0000256" key="3">
    <source>
        <dbReference type="ARBA" id="ARBA00022832"/>
    </source>
</evidence>
<dbReference type="PANTHER" id="PTHR43859:SF4">
    <property type="entry name" value="BUTANOATE--COA LIGASE AAE1-RELATED"/>
    <property type="match status" value="1"/>
</dbReference>
<sequence length="565" mass="62782">MSISEVMRNQLQGNMQSNNIFEQNLPITNANYAALTPISFLERSAFVYPNHTATVNGDIRHTWSDVYQRCCRFASALSQRGIGKGDTVSIIAPNINEHFEAHFSVPMSGAVLNSINTRLDAESIAFILTHAETKVLITDREFSTVVQQAINKLVNKPLVIDIDDPAFDGGEFIGDLTYEQFLAEGDDDFTWVRPDNEWDAISLNYTSGTTGDPKGVVYHYRGAYLNAVSNILSWEMGAHPVYLWTLPMFHCNGWCFPWAIAATAGVSVSVRHVRADAIYDLIRAETVTHFCGAPIVLNMLNGADESLKMGIEHEVKVMTAGAPPPASVIEGMEASGFKVTHVYGLTETYGPSVVCAWHDEWNDKTSEQQARLKSRQGVRSPLLDELMVADPITLEPVAKDGKAIGEIFMRGNLVMKGYLKNPATTQAAFAGDWFHSGDLAVWHEDGYVEIKDRSKDVIISGGENISSIEVEDILYRHPKIQDVAVVAKKDEKWGETPCAFITSMPHVDITKQEIILFCRDNMAHFKTPKTIVFGELPKTSTGKIQKFLLREWANNLIMENEDSSV</sequence>
<dbReference type="InterPro" id="IPR025110">
    <property type="entry name" value="AMP-bd_C"/>
</dbReference>
<dbReference type="AlphaFoldDB" id="A0A1K9YWQ0"/>
<dbReference type="Pfam" id="PF13193">
    <property type="entry name" value="AMP-binding_C"/>
    <property type="match status" value="1"/>
</dbReference>
<dbReference type="GO" id="GO:0016874">
    <property type="term" value="F:ligase activity"/>
    <property type="evidence" value="ECO:0007669"/>
    <property type="project" value="UniProtKB-KW"/>
</dbReference>
<dbReference type="PROSITE" id="PS00455">
    <property type="entry name" value="AMP_BINDING"/>
    <property type="match status" value="1"/>
</dbReference>
<dbReference type="Pfam" id="PF00501">
    <property type="entry name" value="AMP-binding"/>
    <property type="match status" value="1"/>
</dbReference>
<feature type="domain" description="AMP-dependent synthetase/ligase" evidence="5">
    <location>
        <begin position="41"/>
        <end position="419"/>
    </location>
</feature>
<dbReference type="Gene3D" id="3.40.50.12780">
    <property type="entry name" value="N-terminal domain of ligase-like"/>
    <property type="match status" value="1"/>
</dbReference>
<dbReference type="GO" id="GO:0006631">
    <property type="term" value="P:fatty acid metabolic process"/>
    <property type="evidence" value="ECO:0007669"/>
    <property type="project" value="UniProtKB-KW"/>
</dbReference>
<keyword evidence="2" id="KW-0436">Ligase</keyword>
<dbReference type="CDD" id="cd12118">
    <property type="entry name" value="ttLC_FACS_AEE21_like"/>
    <property type="match status" value="1"/>
</dbReference>
<dbReference type="InterPro" id="IPR042099">
    <property type="entry name" value="ANL_N_sf"/>
</dbReference>
<dbReference type="NCBIfam" id="NF006020">
    <property type="entry name" value="PRK08162.1"/>
    <property type="match status" value="1"/>
</dbReference>
<dbReference type="InterPro" id="IPR020845">
    <property type="entry name" value="AMP-binding_CS"/>
</dbReference>
<protein>
    <recommendedName>
        <fullName evidence="9">Acyl-CoA synthetase</fullName>
    </recommendedName>
</protein>
<dbReference type="FunFam" id="3.30.300.30:FF:000008">
    <property type="entry name" value="2,3-dihydroxybenzoate-AMP ligase"/>
    <property type="match status" value="1"/>
</dbReference>
<dbReference type="InterPro" id="IPR045851">
    <property type="entry name" value="AMP-bd_C_sf"/>
</dbReference>
<name>A0A1K9YWQ0_9GAMM</name>
<comment type="similarity">
    <text evidence="1">Belongs to the ATP-dependent AMP-binding enzyme family.</text>
</comment>
<dbReference type="Gene3D" id="3.30.300.30">
    <property type="match status" value="1"/>
</dbReference>
<dbReference type="EMBL" id="FPLD01000034">
    <property type="protein sequence ID" value="SGY89017.1"/>
    <property type="molecule type" value="Genomic_DNA"/>
</dbReference>
<evidence type="ECO:0000256" key="2">
    <source>
        <dbReference type="ARBA" id="ARBA00022598"/>
    </source>
</evidence>
<accession>A0A1K9YWQ0</accession>
<keyword evidence="3" id="KW-0276">Fatty acid metabolism</keyword>
<feature type="domain" description="AMP-binding enzyme C-terminal" evidence="6">
    <location>
        <begin position="469"/>
        <end position="543"/>
    </location>
</feature>
<evidence type="ECO:0000313" key="7">
    <source>
        <dbReference type="EMBL" id="SGY89017.1"/>
    </source>
</evidence>
<evidence type="ECO:0000259" key="5">
    <source>
        <dbReference type="Pfam" id="PF00501"/>
    </source>
</evidence>
<dbReference type="Proteomes" id="UP000183794">
    <property type="component" value="Unassembled WGS sequence"/>
</dbReference>
<gene>
    <name evidence="7" type="ORF">NVI5450_0941</name>
</gene>
<evidence type="ECO:0000259" key="6">
    <source>
        <dbReference type="Pfam" id="PF13193"/>
    </source>
</evidence>
<dbReference type="PANTHER" id="PTHR43859">
    <property type="entry name" value="ACYL-ACTIVATING ENZYME"/>
    <property type="match status" value="1"/>
</dbReference>
<evidence type="ECO:0000256" key="4">
    <source>
        <dbReference type="ARBA" id="ARBA00023098"/>
    </source>
</evidence>
<dbReference type="InterPro" id="IPR000873">
    <property type="entry name" value="AMP-dep_synth/lig_dom"/>
</dbReference>
<evidence type="ECO:0000256" key="1">
    <source>
        <dbReference type="ARBA" id="ARBA00006432"/>
    </source>
</evidence>
<keyword evidence="4" id="KW-0443">Lipid metabolism</keyword>